<dbReference type="Gene3D" id="1.10.8.60">
    <property type="match status" value="1"/>
</dbReference>
<dbReference type="EMBL" id="BARU01003075">
    <property type="protein sequence ID" value="GAH20282.1"/>
    <property type="molecule type" value="Genomic_DNA"/>
</dbReference>
<dbReference type="GO" id="GO:0000160">
    <property type="term" value="P:phosphorelay signal transduction system"/>
    <property type="evidence" value="ECO:0007669"/>
    <property type="project" value="InterPro"/>
</dbReference>
<feature type="non-terminal residue" evidence="9">
    <location>
        <position position="1"/>
    </location>
</feature>
<dbReference type="CDD" id="cd00009">
    <property type="entry name" value="AAA"/>
    <property type="match status" value="1"/>
</dbReference>
<comment type="caution">
    <text evidence="9">The sequence shown here is derived from an EMBL/GenBank/DDBJ whole genome shotgun (WGS) entry which is preliminary data.</text>
</comment>
<evidence type="ECO:0000256" key="4">
    <source>
        <dbReference type="ARBA" id="ARBA00023125"/>
    </source>
</evidence>
<dbReference type="InterPro" id="IPR003593">
    <property type="entry name" value="AAA+_ATPase"/>
</dbReference>
<dbReference type="AlphaFoldDB" id="X1DJ97"/>
<keyword evidence="4" id="KW-0238">DNA-binding</keyword>
<dbReference type="PROSITE" id="PS00675">
    <property type="entry name" value="SIGMA54_INTERACT_1"/>
    <property type="match status" value="1"/>
</dbReference>
<keyword evidence="1" id="KW-0547">Nucleotide-binding</keyword>
<sequence>AVEAMKLGAYDYITKPFDPERIRTVVRKALKQIALINENRYLKQKMREASDTQNIVGDSKKMQEVFKIVDRVASTDTTVLILGESGTGKELIARYIHYNSPRKDKIFIAVNCGALREFLLESELFGHEKGSFTGAICTKRGLMEIASGGTFFFDEIGDVSLPIQAKLLRVLQEREFMRVGGTDNIVTDIRLIAATNKNPEQCIKEGTLRADLYYRLNVVSVLLPPLRERRDDILPLAEFFLKRFNRKLGRNICEISQDVLNVLIGYGWPGNVRELENVIERAVVLATEDTIRVSDLPEKLLKAHVDSGPVFSGLSYKKAK</sequence>
<dbReference type="InterPro" id="IPR011006">
    <property type="entry name" value="CheY-like_superfamily"/>
</dbReference>
<dbReference type="PROSITE" id="PS00676">
    <property type="entry name" value="SIGMA54_INTERACT_2"/>
    <property type="match status" value="1"/>
</dbReference>
<reference evidence="9" key="1">
    <citation type="journal article" date="2014" name="Front. Microbiol.">
        <title>High frequency of phylogenetically diverse reductive dehalogenase-homologous genes in deep subseafloor sedimentary metagenomes.</title>
        <authorList>
            <person name="Kawai M."/>
            <person name="Futagami T."/>
            <person name="Toyoda A."/>
            <person name="Takaki Y."/>
            <person name="Nishi S."/>
            <person name="Hori S."/>
            <person name="Arai W."/>
            <person name="Tsubouchi T."/>
            <person name="Morono Y."/>
            <person name="Uchiyama I."/>
            <person name="Ito T."/>
            <person name="Fujiyama A."/>
            <person name="Inagaki F."/>
            <person name="Takami H."/>
        </authorList>
    </citation>
    <scope>NUCLEOTIDE SEQUENCE</scope>
    <source>
        <strain evidence="9">Expedition CK06-06</strain>
    </source>
</reference>
<evidence type="ECO:0000313" key="9">
    <source>
        <dbReference type="EMBL" id="GAH20282.1"/>
    </source>
</evidence>
<dbReference type="InterPro" id="IPR002078">
    <property type="entry name" value="Sigma_54_int"/>
</dbReference>
<dbReference type="Pfam" id="PF25601">
    <property type="entry name" value="AAA_lid_14"/>
    <property type="match status" value="1"/>
</dbReference>
<feature type="domain" description="Response regulatory" evidence="8">
    <location>
        <begin position="1"/>
        <end position="30"/>
    </location>
</feature>
<dbReference type="PROSITE" id="PS50110">
    <property type="entry name" value="RESPONSE_REGULATORY"/>
    <property type="match status" value="1"/>
</dbReference>
<evidence type="ECO:0000256" key="2">
    <source>
        <dbReference type="ARBA" id="ARBA00022840"/>
    </source>
</evidence>
<dbReference type="InterPro" id="IPR001789">
    <property type="entry name" value="Sig_transdc_resp-reg_receiver"/>
</dbReference>
<dbReference type="GO" id="GO:0006355">
    <property type="term" value="P:regulation of DNA-templated transcription"/>
    <property type="evidence" value="ECO:0007669"/>
    <property type="project" value="InterPro"/>
</dbReference>
<gene>
    <name evidence="9" type="ORF">S03H2_06856</name>
</gene>
<dbReference type="InterPro" id="IPR027417">
    <property type="entry name" value="P-loop_NTPase"/>
</dbReference>
<evidence type="ECO:0000256" key="1">
    <source>
        <dbReference type="ARBA" id="ARBA00022741"/>
    </source>
</evidence>
<keyword evidence="3" id="KW-0805">Transcription regulation</keyword>
<dbReference type="SUPFAM" id="SSF52172">
    <property type="entry name" value="CheY-like"/>
    <property type="match status" value="1"/>
</dbReference>
<name>X1DJ97_9ZZZZ</name>
<dbReference type="InterPro" id="IPR025944">
    <property type="entry name" value="Sigma_54_int_dom_CS"/>
</dbReference>
<dbReference type="SMART" id="SM00382">
    <property type="entry name" value="AAA"/>
    <property type="match status" value="1"/>
</dbReference>
<dbReference type="GO" id="GO:0003677">
    <property type="term" value="F:DNA binding"/>
    <property type="evidence" value="ECO:0007669"/>
    <property type="project" value="UniProtKB-KW"/>
</dbReference>
<dbReference type="Pfam" id="PF00158">
    <property type="entry name" value="Sigma54_activat"/>
    <property type="match status" value="1"/>
</dbReference>
<keyword evidence="5" id="KW-0010">Activator</keyword>
<protein>
    <recommendedName>
        <fullName evidence="10">Sigma-54 factor interaction domain-containing protein</fullName>
    </recommendedName>
</protein>
<feature type="domain" description="Sigma-54 factor interaction" evidence="7">
    <location>
        <begin position="55"/>
        <end position="284"/>
    </location>
</feature>
<evidence type="ECO:0000259" key="7">
    <source>
        <dbReference type="PROSITE" id="PS50045"/>
    </source>
</evidence>
<keyword evidence="2" id="KW-0067">ATP-binding</keyword>
<dbReference type="Gene3D" id="3.40.50.300">
    <property type="entry name" value="P-loop containing nucleotide triphosphate hydrolases"/>
    <property type="match status" value="1"/>
</dbReference>
<organism evidence="9">
    <name type="scientific">marine sediment metagenome</name>
    <dbReference type="NCBI Taxonomy" id="412755"/>
    <lineage>
        <taxon>unclassified sequences</taxon>
        <taxon>metagenomes</taxon>
        <taxon>ecological metagenomes</taxon>
    </lineage>
</organism>
<evidence type="ECO:0000259" key="8">
    <source>
        <dbReference type="PROSITE" id="PS50110"/>
    </source>
</evidence>
<dbReference type="PROSITE" id="PS50045">
    <property type="entry name" value="SIGMA54_INTERACT_4"/>
    <property type="match status" value="1"/>
</dbReference>
<dbReference type="InterPro" id="IPR058031">
    <property type="entry name" value="AAA_lid_NorR"/>
</dbReference>
<evidence type="ECO:0000256" key="6">
    <source>
        <dbReference type="ARBA" id="ARBA00023163"/>
    </source>
</evidence>
<evidence type="ECO:0008006" key="10">
    <source>
        <dbReference type="Google" id="ProtNLM"/>
    </source>
</evidence>
<dbReference type="PANTHER" id="PTHR32071:SF113">
    <property type="entry name" value="ALGINATE BIOSYNTHESIS TRANSCRIPTIONAL REGULATORY PROTEIN ALGB"/>
    <property type="match status" value="1"/>
</dbReference>
<dbReference type="Gene3D" id="3.40.50.2300">
    <property type="match status" value="1"/>
</dbReference>
<evidence type="ECO:0000256" key="3">
    <source>
        <dbReference type="ARBA" id="ARBA00023015"/>
    </source>
</evidence>
<keyword evidence="6" id="KW-0804">Transcription</keyword>
<dbReference type="SUPFAM" id="SSF52540">
    <property type="entry name" value="P-loop containing nucleoside triphosphate hydrolases"/>
    <property type="match status" value="1"/>
</dbReference>
<evidence type="ECO:0000256" key="5">
    <source>
        <dbReference type="ARBA" id="ARBA00023159"/>
    </source>
</evidence>
<dbReference type="FunFam" id="1.10.8.60:FF:000014">
    <property type="entry name" value="DNA-binding transcriptional regulator NtrC"/>
    <property type="match status" value="1"/>
</dbReference>
<dbReference type="PROSITE" id="PS00688">
    <property type="entry name" value="SIGMA54_INTERACT_3"/>
    <property type="match status" value="1"/>
</dbReference>
<dbReference type="InterPro" id="IPR025943">
    <property type="entry name" value="Sigma_54_int_dom_ATP-bd_2"/>
</dbReference>
<accession>X1DJ97</accession>
<dbReference type="InterPro" id="IPR025662">
    <property type="entry name" value="Sigma_54_int_dom_ATP-bd_1"/>
</dbReference>
<dbReference type="PANTHER" id="PTHR32071">
    <property type="entry name" value="TRANSCRIPTIONAL REGULATORY PROTEIN"/>
    <property type="match status" value="1"/>
</dbReference>
<proteinExistence type="predicted"/>
<dbReference type="GO" id="GO:0005524">
    <property type="term" value="F:ATP binding"/>
    <property type="evidence" value="ECO:0007669"/>
    <property type="project" value="UniProtKB-KW"/>
</dbReference>
<feature type="non-terminal residue" evidence="9">
    <location>
        <position position="320"/>
    </location>
</feature>
<dbReference type="FunFam" id="3.40.50.300:FF:000006">
    <property type="entry name" value="DNA-binding transcriptional regulator NtrC"/>
    <property type="match status" value="1"/>
</dbReference>